<evidence type="ECO:0000313" key="8">
    <source>
        <dbReference type="Proteomes" id="UP001155587"/>
    </source>
</evidence>
<name>A0A9X3CSS3_9VIBR</name>
<evidence type="ECO:0000256" key="5">
    <source>
        <dbReference type="ARBA" id="ARBA00023136"/>
    </source>
</evidence>
<keyword evidence="5 6" id="KW-0472">Membrane</keyword>
<keyword evidence="2" id="KW-1003">Cell membrane</keyword>
<dbReference type="EMBL" id="JAKRRY010000050">
    <property type="protein sequence ID" value="MCW8348884.1"/>
    <property type="molecule type" value="Genomic_DNA"/>
</dbReference>
<dbReference type="Pfam" id="PF01810">
    <property type="entry name" value="LysE"/>
    <property type="match status" value="1"/>
</dbReference>
<organism evidence="7 8">
    <name type="scientific">Vibrio qingdaonensis</name>
    <dbReference type="NCBI Taxonomy" id="2829491"/>
    <lineage>
        <taxon>Bacteria</taxon>
        <taxon>Pseudomonadati</taxon>
        <taxon>Pseudomonadota</taxon>
        <taxon>Gammaproteobacteria</taxon>
        <taxon>Vibrionales</taxon>
        <taxon>Vibrionaceae</taxon>
        <taxon>Vibrio</taxon>
    </lineage>
</organism>
<dbReference type="AlphaFoldDB" id="A0A9X3CSS3"/>
<comment type="caution">
    <text evidence="7">The sequence shown here is derived from an EMBL/GenBank/DDBJ whole genome shotgun (WGS) entry which is preliminary data.</text>
</comment>
<feature type="transmembrane region" description="Helical" evidence="6">
    <location>
        <begin position="42"/>
        <end position="64"/>
    </location>
</feature>
<keyword evidence="8" id="KW-1185">Reference proteome</keyword>
<evidence type="ECO:0000256" key="2">
    <source>
        <dbReference type="ARBA" id="ARBA00022475"/>
    </source>
</evidence>
<comment type="subcellular location">
    <subcellularLocation>
        <location evidence="1">Cell membrane</location>
        <topology evidence="1">Multi-pass membrane protein</topology>
    </subcellularLocation>
</comment>
<feature type="transmembrane region" description="Helical" evidence="6">
    <location>
        <begin position="71"/>
        <end position="87"/>
    </location>
</feature>
<sequence>MNTTYLAMATFALVTSISPGPVNILATVSGANHGYIKSVPHILGATSGFVALLFLSGLGLSGFIQTVPGGLSILSYSGSAFLLYLSYKVAYSEISDNGFVDHLAAPTFLQGAMCQGLNPKAWIVSLSAIALFIGEGALEYSQLLAFCGLFFLVCYCSISTWAVFGTLLKRVLQNPDHHRRFNQLMGGLLATVVVYTLIISA</sequence>
<evidence type="ECO:0000256" key="4">
    <source>
        <dbReference type="ARBA" id="ARBA00022989"/>
    </source>
</evidence>
<evidence type="ECO:0000256" key="1">
    <source>
        <dbReference type="ARBA" id="ARBA00004651"/>
    </source>
</evidence>
<evidence type="ECO:0000313" key="7">
    <source>
        <dbReference type="EMBL" id="MCW8348884.1"/>
    </source>
</evidence>
<dbReference type="GO" id="GO:0015171">
    <property type="term" value="F:amino acid transmembrane transporter activity"/>
    <property type="evidence" value="ECO:0007669"/>
    <property type="project" value="TreeGrafter"/>
</dbReference>
<feature type="transmembrane region" description="Helical" evidence="6">
    <location>
        <begin position="143"/>
        <end position="164"/>
    </location>
</feature>
<gene>
    <name evidence="7" type="ORF">MD535_23100</name>
</gene>
<evidence type="ECO:0000256" key="6">
    <source>
        <dbReference type="SAM" id="Phobius"/>
    </source>
</evidence>
<keyword evidence="3 6" id="KW-0812">Transmembrane</keyword>
<proteinExistence type="predicted"/>
<dbReference type="GO" id="GO:0005886">
    <property type="term" value="C:plasma membrane"/>
    <property type="evidence" value="ECO:0007669"/>
    <property type="project" value="UniProtKB-SubCell"/>
</dbReference>
<dbReference type="PANTHER" id="PTHR30086:SF20">
    <property type="entry name" value="ARGININE EXPORTER PROTEIN ARGO-RELATED"/>
    <property type="match status" value="1"/>
</dbReference>
<feature type="transmembrane region" description="Helical" evidence="6">
    <location>
        <begin position="121"/>
        <end position="138"/>
    </location>
</feature>
<dbReference type="InterPro" id="IPR001123">
    <property type="entry name" value="LeuE-type"/>
</dbReference>
<dbReference type="GO" id="GO:0033228">
    <property type="term" value="P:cysteine export across plasma membrane"/>
    <property type="evidence" value="ECO:0007669"/>
    <property type="project" value="TreeGrafter"/>
</dbReference>
<accession>A0A9X3CSS3</accession>
<protein>
    <submittedName>
        <fullName evidence="7">LysE family translocator</fullName>
    </submittedName>
</protein>
<evidence type="ECO:0000256" key="3">
    <source>
        <dbReference type="ARBA" id="ARBA00022692"/>
    </source>
</evidence>
<keyword evidence="4 6" id="KW-1133">Transmembrane helix</keyword>
<feature type="transmembrane region" description="Helical" evidence="6">
    <location>
        <begin position="184"/>
        <end position="200"/>
    </location>
</feature>
<dbReference type="RefSeq" id="WP_265677499.1">
    <property type="nucleotide sequence ID" value="NZ_JAKRRY010000050.1"/>
</dbReference>
<dbReference type="PANTHER" id="PTHR30086">
    <property type="entry name" value="ARGININE EXPORTER PROTEIN ARGO"/>
    <property type="match status" value="1"/>
</dbReference>
<reference evidence="7" key="1">
    <citation type="submission" date="2022-02" db="EMBL/GenBank/DDBJ databases">
        <title>Vibrio sp. nov, a new bacterium isolated from seawater.</title>
        <authorList>
            <person name="Yuan Y."/>
        </authorList>
    </citation>
    <scope>NUCLEOTIDE SEQUENCE</scope>
    <source>
        <strain evidence="7">ZSDZ65</strain>
    </source>
</reference>
<dbReference type="Proteomes" id="UP001155587">
    <property type="component" value="Unassembled WGS sequence"/>
</dbReference>